<reference evidence="3 4" key="1">
    <citation type="journal article" date="2012" name="Genome Biol.">
        <title>The genome of the polar eukaryotic microalga coccomyxa subellipsoidea reveals traits of cold adaptation.</title>
        <authorList>
            <person name="Blanc G."/>
            <person name="Agarkova I."/>
            <person name="Grimwood J."/>
            <person name="Kuo A."/>
            <person name="Brueggeman A."/>
            <person name="Dunigan D."/>
            <person name="Gurnon J."/>
            <person name="Ladunga I."/>
            <person name="Lindquist E."/>
            <person name="Lucas S."/>
            <person name="Pangilinan J."/>
            <person name="Proschold T."/>
            <person name="Salamov A."/>
            <person name="Schmutz J."/>
            <person name="Weeks D."/>
            <person name="Yamada T."/>
            <person name="Claverie J.M."/>
            <person name="Grigoriev I."/>
            <person name="Van Etten J."/>
            <person name="Lomsadze A."/>
            <person name="Borodovsky M."/>
        </authorList>
    </citation>
    <scope>NUCLEOTIDE SEQUENCE [LARGE SCALE GENOMIC DNA]</scope>
    <source>
        <strain evidence="3 4">C-169</strain>
    </source>
</reference>
<comment type="similarity">
    <text evidence="1">Belongs to the CAF1 family.</text>
</comment>
<dbReference type="InterPro" id="IPR051181">
    <property type="entry name" value="CAF1_poly(A)_ribonucleases"/>
</dbReference>
<dbReference type="InterPro" id="IPR036867">
    <property type="entry name" value="R3H_dom_sf"/>
</dbReference>
<dbReference type="GO" id="GO:0003723">
    <property type="term" value="F:RNA binding"/>
    <property type="evidence" value="ECO:0007669"/>
    <property type="project" value="TreeGrafter"/>
</dbReference>
<comment type="caution">
    <text evidence="3">The sequence shown here is derived from an EMBL/GenBank/DDBJ whole genome shotgun (WGS) entry which is preliminary data.</text>
</comment>
<proteinExistence type="inferred from homology"/>
<dbReference type="Proteomes" id="UP000007264">
    <property type="component" value="Unassembled WGS sequence"/>
</dbReference>
<evidence type="ECO:0000256" key="2">
    <source>
        <dbReference type="SAM" id="MobiDB-lite"/>
    </source>
</evidence>
<feature type="region of interest" description="Disordered" evidence="2">
    <location>
        <begin position="553"/>
        <end position="577"/>
    </location>
</feature>
<dbReference type="eggNOG" id="KOG1990">
    <property type="taxonomic scope" value="Eukaryota"/>
</dbReference>
<dbReference type="STRING" id="574566.I0YKW2"/>
<dbReference type="PANTHER" id="PTHR15092:SF47">
    <property type="entry name" value="POLY(A)-SPECIFIC EXORIBONUCLEASE PARN"/>
    <property type="match status" value="1"/>
</dbReference>
<dbReference type="GO" id="GO:0000175">
    <property type="term" value="F:3'-5'-RNA exonuclease activity"/>
    <property type="evidence" value="ECO:0007669"/>
    <property type="project" value="TreeGrafter"/>
</dbReference>
<dbReference type="InterPro" id="IPR012337">
    <property type="entry name" value="RNaseH-like_sf"/>
</dbReference>
<dbReference type="GeneID" id="17037204"/>
<evidence type="ECO:0000256" key="1">
    <source>
        <dbReference type="ARBA" id="ARBA00008372"/>
    </source>
</evidence>
<dbReference type="EMBL" id="AGSI01000020">
    <property type="protein sequence ID" value="EIE19031.1"/>
    <property type="molecule type" value="Genomic_DNA"/>
</dbReference>
<organism evidence="3 4">
    <name type="scientific">Coccomyxa subellipsoidea (strain C-169)</name>
    <name type="common">Green microalga</name>
    <dbReference type="NCBI Taxonomy" id="574566"/>
    <lineage>
        <taxon>Eukaryota</taxon>
        <taxon>Viridiplantae</taxon>
        <taxon>Chlorophyta</taxon>
        <taxon>core chlorophytes</taxon>
        <taxon>Trebouxiophyceae</taxon>
        <taxon>Trebouxiophyceae incertae sedis</taxon>
        <taxon>Coccomyxaceae</taxon>
        <taxon>Coccomyxa</taxon>
        <taxon>Coccomyxa subellipsoidea</taxon>
    </lineage>
</organism>
<protein>
    <submittedName>
        <fullName evidence="3">CAF1-domain-containing protein</fullName>
    </submittedName>
</protein>
<keyword evidence="4" id="KW-1185">Reference proteome</keyword>
<dbReference type="Pfam" id="PF04857">
    <property type="entry name" value="CAF1"/>
    <property type="match status" value="1"/>
</dbReference>
<dbReference type="InterPro" id="IPR036397">
    <property type="entry name" value="RNaseH_sf"/>
</dbReference>
<dbReference type="Gene3D" id="3.30.1370.50">
    <property type="entry name" value="R3H-like domain"/>
    <property type="match status" value="1"/>
</dbReference>
<evidence type="ECO:0000313" key="4">
    <source>
        <dbReference type="Proteomes" id="UP000007264"/>
    </source>
</evidence>
<sequence length="600" mass="65430">MTGLHVVDKREDYLDDIQERYEVLAEGAQNFLVSQFGVSFFCWEGGKYEAQTFNFYLFPLPMLPGQDKRFLCQAGSLEFLAGQGFDFNKFVYEGIPFMRVADRDRRLAGLSREPCRSEISIHKTEDVEFVSSLVQQVSSWLKGREKELMLEEVNGYQRAIQYQQLEKPQFGAAQPPGFYFESAAGPQGRRAIRLTRTTAAEVEAFNLRKKEAEFEKVRAAAGFCAVLERLRDSGKPAVGHNCAFDLTFTLEHLAQPLPPDWTAFKRLVQSWFPGGLWDTKYLVKQLPGLFQALPSTSLQPLYQALNPGGTPQPEVLEYLNSTGDRLPSVEHAAAFARYTGPDADSHAHEAGYDAFMTGAVFACLLQLHSTRSSGAPSLQGGTSAAAEAGLGAAEAGALSVRGLVSDIEHASFSGHQPQFSGIQEFMGRVNIMISPIPYAAINGEDPLPDLDHIFYLSGLAHGTKQSDLNRLLDSARLGRIRINQKSRGTQAIAEVLERGASPQAVKQALCSVLSLSPDQVLTSAEFASQKASGKLSKLPHGGWEAAAGKFPGDVAPGNNGADGHGATRPAKRPRADEDVVMAPVDESEQAAARSKRCILM</sequence>
<dbReference type="PANTHER" id="PTHR15092">
    <property type="entry name" value="POLY A -SPECIFIC RIBONUCLEASE/TARGET OF EGR1, MEMBER 1"/>
    <property type="match status" value="1"/>
</dbReference>
<gene>
    <name evidence="3" type="ORF">COCSUDRAFT_59516</name>
</gene>
<dbReference type="RefSeq" id="XP_005643575.1">
    <property type="nucleotide sequence ID" value="XM_005643518.1"/>
</dbReference>
<dbReference type="AlphaFoldDB" id="I0YKW2"/>
<name>I0YKW2_COCSC</name>
<accession>I0YKW2</accession>
<dbReference type="KEGG" id="csl:COCSUDRAFT_59516"/>
<dbReference type="SUPFAM" id="SSF53098">
    <property type="entry name" value="Ribonuclease H-like"/>
    <property type="match status" value="1"/>
</dbReference>
<dbReference type="InterPro" id="IPR006941">
    <property type="entry name" value="RNase_CAF1"/>
</dbReference>
<dbReference type="Gene3D" id="3.30.420.10">
    <property type="entry name" value="Ribonuclease H-like superfamily/Ribonuclease H"/>
    <property type="match status" value="1"/>
</dbReference>
<dbReference type="OrthoDB" id="1432093at2759"/>
<evidence type="ECO:0000313" key="3">
    <source>
        <dbReference type="EMBL" id="EIE19031.1"/>
    </source>
</evidence>